<name>A0A2A2WKW0_9ACTN</name>
<feature type="non-terminal residue" evidence="1">
    <location>
        <position position="1"/>
    </location>
</feature>
<proteinExistence type="predicted"/>
<comment type="caution">
    <text evidence="1">The sequence shown here is derived from an EMBL/GenBank/DDBJ whole genome shotgun (WGS) entry which is preliminary data.</text>
</comment>
<evidence type="ECO:0000313" key="1">
    <source>
        <dbReference type="EMBL" id="PAY21811.1"/>
    </source>
</evidence>
<evidence type="ECO:0000313" key="2">
    <source>
        <dbReference type="Proteomes" id="UP000218810"/>
    </source>
</evidence>
<dbReference type="EMBL" id="NTGA01000041">
    <property type="protein sequence ID" value="PAY21811.1"/>
    <property type="molecule type" value="Genomic_DNA"/>
</dbReference>
<organism evidence="1 2">
    <name type="scientific">Dietzia natronolimnaea</name>
    <dbReference type="NCBI Taxonomy" id="161920"/>
    <lineage>
        <taxon>Bacteria</taxon>
        <taxon>Bacillati</taxon>
        <taxon>Actinomycetota</taxon>
        <taxon>Actinomycetes</taxon>
        <taxon>Mycobacteriales</taxon>
        <taxon>Dietziaceae</taxon>
        <taxon>Dietzia</taxon>
    </lineage>
</organism>
<accession>A0A2A2WKW0</accession>
<dbReference type="Proteomes" id="UP000218810">
    <property type="component" value="Unassembled WGS sequence"/>
</dbReference>
<sequence>TLTSTRTSVQVWVDRADIWRGLDNRQFADGWGATDSRAIANAATLLRRYADTLRANAEAQDDASAAEGAMTGGSGLFSGMVDVTAESGFPMREMAEEMERRLIGIDDVLKWTGQLLDSTYGTPFFEKFGGALAGFTGTWRVLDDLQHNDGERFFEHSSSTAVAIVGGMAGGVKGAAVGAALGSVVLPGPGTAIGAVVCGTVGAVIGSGVGGLVGGGLGTMMDHALRGEAAGLMAEQSSVATSSPIQLPFEF</sequence>
<evidence type="ECO:0008006" key="3">
    <source>
        <dbReference type="Google" id="ProtNLM"/>
    </source>
</evidence>
<protein>
    <recommendedName>
        <fullName evidence="3">WXG100 family type VII secretion target</fullName>
    </recommendedName>
</protein>
<gene>
    <name evidence="1" type="ORF">CEY15_16800</name>
</gene>
<keyword evidence="2" id="KW-1185">Reference proteome</keyword>
<dbReference type="AlphaFoldDB" id="A0A2A2WKW0"/>
<reference evidence="2" key="1">
    <citation type="submission" date="2017-09" db="EMBL/GenBank/DDBJ databases">
        <authorList>
            <person name="Zhang Y."/>
            <person name="Huang X."/>
            <person name="Liu J."/>
            <person name="Lu L."/>
            <person name="Peng K."/>
        </authorList>
    </citation>
    <scope>NUCLEOTIDE SEQUENCE [LARGE SCALE GENOMIC DNA]</scope>
    <source>
        <strain evidence="2">S-XJ-1</strain>
    </source>
</reference>